<dbReference type="InterPro" id="IPR020084">
    <property type="entry name" value="NUDIX_hydrolase_CS"/>
</dbReference>
<dbReference type="EMBL" id="JBHSBN010000002">
    <property type="protein sequence ID" value="MFC4104924.1"/>
    <property type="molecule type" value="Genomic_DNA"/>
</dbReference>
<dbReference type="InterPro" id="IPR020476">
    <property type="entry name" value="Nudix_hydrolase"/>
</dbReference>
<feature type="region of interest" description="Disordered" evidence="5">
    <location>
        <begin position="1"/>
        <end position="23"/>
    </location>
</feature>
<dbReference type="Proteomes" id="UP001595868">
    <property type="component" value="Unassembled WGS sequence"/>
</dbReference>
<dbReference type="RefSeq" id="WP_377541913.1">
    <property type="nucleotide sequence ID" value="NZ_JBHSBN010000002.1"/>
</dbReference>
<evidence type="ECO:0000313" key="7">
    <source>
        <dbReference type="EMBL" id="MFC4104924.1"/>
    </source>
</evidence>
<dbReference type="InterPro" id="IPR000086">
    <property type="entry name" value="NUDIX_hydrolase_dom"/>
</dbReference>
<evidence type="ECO:0000256" key="4">
    <source>
        <dbReference type="RuleBase" id="RU003476"/>
    </source>
</evidence>
<dbReference type="PANTHER" id="PTHR43046:SF16">
    <property type="entry name" value="ADP-RIBOSE PYROPHOSPHATASE YJHB-RELATED"/>
    <property type="match status" value="1"/>
</dbReference>
<evidence type="ECO:0000256" key="5">
    <source>
        <dbReference type="SAM" id="MobiDB-lite"/>
    </source>
</evidence>
<dbReference type="Gene3D" id="3.90.79.10">
    <property type="entry name" value="Nucleoside Triphosphate Pyrophosphohydrolase"/>
    <property type="match status" value="1"/>
</dbReference>
<protein>
    <submittedName>
        <fullName evidence="7">NUDIX domain-containing protein</fullName>
    </submittedName>
</protein>
<evidence type="ECO:0000256" key="3">
    <source>
        <dbReference type="ARBA" id="ARBA00022801"/>
    </source>
</evidence>
<comment type="similarity">
    <text evidence="2 4">Belongs to the Nudix hydrolase family.</text>
</comment>
<evidence type="ECO:0000313" key="8">
    <source>
        <dbReference type="Proteomes" id="UP001595868"/>
    </source>
</evidence>
<accession>A0ABV8KG09</accession>
<evidence type="ECO:0000259" key="6">
    <source>
        <dbReference type="PROSITE" id="PS51462"/>
    </source>
</evidence>
<dbReference type="PRINTS" id="PR00502">
    <property type="entry name" value="NUDIXFAMILY"/>
</dbReference>
<keyword evidence="8" id="KW-1185">Reference proteome</keyword>
<proteinExistence type="inferred from homology"/>
<comment type="cofactor">
    <cofactor evidence="1">
        <name>Mg(2+)</name>
        <dbReference type="ChEBI" id="CHEBI:18420"/>
    </cofactor>
</comment>
<dbReference type="PANTHER" id="PTHR43046">
    <property type="entry name" value="GDP-MANNOSE MANNOSYL HYDROLASE"/>
    <property type="match status" value="1"/>
</dbReference>
<dbReference type="InterPro" id="IPR015797">
    <property type="entry name" value="NUDIX_hydrolase-like_dom_sf"/>
</dbReference>
<evidence type="ECO:0000256" key="1">
    <source>
        <dbReference type="ARBA" id="ARBA00001946"/>
    </source>
</evidence>
<keyword evidence="3 4" id="KW-0378">Hydrolase</keyword>
<dbReference type="PROSITE" id="PS51462">
    <property type="entry name" value="NUDIX"/>
    <property type="match status" value="1"/>
</dbReference>
<dbReference type="Pfam" id="PF00293">
    <property type="entry name" value="NUDIX"/>
    <property type="match status" value="1"/>
</dbReference>
<reference evidence="8" key="1">
    <citation type="journal article" date="2019" name="Int. J. Syst. Evol. Microbiol.">
        <title>The Global Catalogue of Microorganisms (GCM) 10K type strain sequencing project: providing services to taxonomists for standard genome sequencing and annotation.</title>
        <authorList>
            <consortium name="The Broad Institute Genomics Platform"/>
            <consortium name="The Broad Institute Genome Sequencing Center for Infectious Disease"/>
            <person name="Wu L."/>
            <person name="Ma J."/>
        </authorList>
    </citation>
    <scope>NUCLEOTIDE SEQUENCE [LARGE SCALE GENOMIC DNA]</scope>
    <source>
        <strain evidence="8">2902at01</strain>
    </source>
</reference>
<feature type="domain" description="Nudix hydrolase" evidence="6">
    <location>
        <begin position="18"/>
        <end position="148"/>
    </location>
</feature>
<organism evidence="7 8">
    <name type="scientific">Micromonospora zhanjiangensis</name>
    <dbReference type="NCBI Taxonomy" id="1522057"/>
    <lineage>
        <taxon>Bacteria</taxon>
        <taxon>Bacillati</taxon>
        <taxon>Actinomycetota</taxon>
        <taxon>Actinomycetes</taxon>
        <taxon>Micromonosporales</taxon>
        <taxon>Micromonosporaceae</taxon>
        <taxon>Micromonospora</taxon>
    </lineage>
</organism>
<dbReference type="PROSITE" id="PS00893">
    <property type="entry name" value="NUDIX_BOX"/>
    <property type="match status" value="1"/>
</dbReference>
<comment type="caution">
    <text evidence="7">The sequence shown here is derived from an EMBL/GenBank/DDBJ whole genome shotgun (WGS) entry which is preliminary data.</text>
</comment>
<evidence type="ECO:0000256" key="2">
    <source>
        <dbReference type="ARBA" id="ARBA00005582"/>
    </source>
</evidence>
<name>A0ABV8KG09_9ACTN</name>
<gene>
    <name evidence="7" type="ORF">ACFOX0_03080</name>
</gene>
<dbReference type="SUPFAM" id="SSF55811">
    <property type="entry name" value="Nudix"/>
    <property type="match status" value="1"/>
</dbReference>
<sequence>MSRRVDYYDDPDAPTANSLVPGGSALVTDDQGRILIQKRVDSGNWSLPGGTMEIGETLAGAVVRETREETGLDIEITGILGIFTDPRHVIAYDDGEVRQEFNVTFTARPVGGSLFVSPESTDVRFAAATEIAGLRMHETVRLRIRTHLDARRTPFIG</sequence>